<organism evidence="2 3">
    <name type="scientific">Effrenium voratum</name>
    <dbReference type="NCBI Taxonomy" id="2562239"/>
    <lineage>
        <taxon>Eukaryota</taxon>
        <taxon>Sar</taxon>
        <taxon>Alveolata</taxon>
        <taxon>Dinophyceae</taxon>
        <taxon>Suessiales</taxon>
        <taxon>Symbiodiniaceae</taxon>
        <taxon>Effrenium</taxon>
    </lineage>
</organism>
<dbReference type="PANTHER" id="PTHR48049">
    <property type="entry name" value="GLYCOSYLTRANSFERASE"/>
    <property type="match status" value="1"/>
</dbReference>
<evidence type="ECO:0008006" key="4">
    <source>
        <dbReference type="Google" id="ProtNLM"/>
    </source>
</evidence>
<dbReference type="GO" id="GO:0035251">
    <property type="term" value="F:UDP-glucosyltransferase activity"/>
    <property type="evidence" value="ECO:0007669"/>
    <property type="project" value="InterPro"/>
</dbReference>
<keyword evidence="3" id="KW-1185">Reference proteome</keyword>
<dbReference type="SUPFAM" id="SSF53756">
    <property type="entry name" value="UDP-Glycosyltransferase/glycogen phosphorylase"/>
    <property type="match status" value="1"/>
</dbReference>
<dbReference type="EMBL" id="CAUJNA010003794">
    <property type="protein sequence ID" value="CAJ1409926.1"/>
    <property type="molecule type" value="Genomic_DNA"/>
</dbReference>
<evidence type="ECO:0000256" key="1">
    <source>
        <dbReference type="ARBA" id="ARBA00022679"/>
    </source>
</evidence>
<reference evidence="2" key="1">
    <citation type="submission" date="2023-08" db="EMBL/GenBank/DDBJ databases">
        <authorList>
            <person name="Chen Y."/>
            <person name="Shah S."/>
            <person name="Dougan E. K."/>
            <person name="Thang M."/>
            <person name="Chan C."/>
        </authorList>
    </citation>
    <scope>NUCLEOTIDE SEQUENCE</scope>
</reference>
<dbReference type="CDD" id="cd03784">
    <property type="entry name" value="GT1_Gtf-like"/>
    <property type="match status" value="1"/>
</dbReference>
<evidence type="ECO:0000313" key="3">
    <source>
        <dbReference type="Proteomes" id="UP001178507"/>
    </source>
</evidence>
<comment type="caution">
    <text evidence="2">The sequence shown here is derived from an EMBL/GenBank/DDBJ whole genome shotgun (WGS) entry which is preliminary data.</text>
</comment>
<evidence type="ECO:0000313" key="2">
    <source>
        <dbReference type="EMBL" id="CAJ1409926.1"/>
    </source>
</evidence>
<dbReference type="InterPro" id="IPR002213">
    <property type="entry name" value="UDP_glucos_trans"/>
</dbReference>
<accession>A0AA36NLU5</accession>
<name>A0AA36NLU5_9DINO</name>
<dbReference type="Gene3D" id="3.40.50.2000">
    <property type="entry name" value="Glycogen Phosphorylase B"/>
    <property type="match status" value="2"/>
</dbReference>
<dbReference type="AlphaFoldDB" id="A0AA36NLU5"/>
<dbReference type="Pfam" id="PF00201">
    <property type="entry name" value="UDPGT"/>
    <property type="match status" value="1"/>
</dbReference>
<proteinExistence type="predicted"/>
<keyword evidence="1" id="KW-0808">Transferase</keyword>
<gene>
    <name evidence="2" type="ORF">EVOR1521_LOCUS30890</name>
</gene>
<protein>
    <recommendedName>
        <fullName evidence="4">Glycosyltransferase</fullName>
    </recommendedName>
</protein>
<sequence>MAMERSEEPMGIEKIKVLAYSIPMMGHLTPLLHLSKALAARGHDVLVVSSEFLEVQDKLEAMNVRWRGLKDGEKPVVEVGNGVNFLEDPNGPHFQRYMDLHMSLVSSVLDEEKPDVILADYVGGAAMLCAREKAIPLVVNAALPTTLVARMTTLLRIPLVKRFVTWMQPDVEHPLTFIKEVSVPVCRNTLTIINSCTALDGCGKVPANFFLSGPLDGFESRSLDSNSELMAFLEKAKRAEKPICYITTGSLMQLTEEQVLALYEGFASQEVWAIWSLKKDKQSFLPEGPERERFFVSGWMPQAEIMDLKELSMVLTHCGWGGSLECMMAGKPVICYPGFGDQNANAQMLQKLGVGVGLNPFTATAADVGAAVKQVAENLALYSTTAREISEAIRKSPGPVATAEQIEAAARPGQLEKMLGHKPYHLQTETCVLSCR</sequence>
<dbReference type="PANTHER" id="PTHR48049:SF132">
    <property type="entry name" value="GLYCOSYLTRANSFERASE"/>
    <property type="match status" value="1"/>
</dbReference>
<dbReference type="Proteomes" id="UP001178507">
    <property type="component" value="Unassembled WGS sequence"/>
</dbReference>
<dbReference type="InterPro" id="IPR050481">
    <property type="entry name" value="UDP-glycosyltransf_plant"/>
</dbReference>